<reference evidence="1 2" key="1">
    <citation type="journal article" date="2019" name="Sci. Rep.">
        <title>Orb-weaving spider Araneus ventricosus genome elucidates the spidroin gene catalogue.</title>
        <authorList>
            <person name="Kono N."/>
            <person name="Nakamura H."/>
            <person name="Ohtoshi R."/>
            <person name="Moran D.A.P."/>
            <person name="Shinohara A."/>
            <person name="Yoshida Y."/>
            <person name="Fujiwara M."/>
            <person name="Mori M."/>
            <person name="Tomita M."/>
            <person name="Arakawa K."/>
        </authorList>
    </citation>
    <scope>NUCLEOTIDE SEQUENCE [LARGE SCALE GENOMIC DNA]</scope>
</reference>
<keyword evidence="2" id="KW-1185">Reference proteome</keyword>
<organism evidence="1 2">
    <name type="scientific">Araneus ventricosus</name>
    <name type="common">Orbweaver spider</name>
    <name type="synonym">Epeira ventricosa</name>
    <dbReference type="NCBI Taxonomy" id="182803"/>
    <lineage>
        <taxon>Eukaryota</taxon>
        <taxon>Metazoa</taxon>
        <taxon>Ecdysozoa</taxon>
        <taxon>Arthropoda</taxon>
        <taxon>Chelicerata</taxon>
        <taxon>Arachnida</taxon>
        <taxon>Araneae</taxon>
        <taxon>Araneomorphae</taxon>
        <taxon>Entelegynae</taxon>
        <taxon>Araneoidea</taxon>
        <taxon>Araneidae</taxon>
        <taxon>Araneus</taxon>
    </lineage>
</organism>
<dbReference type="EMBL" id="BGPR01000343">
    <property type="protein sequence ID" value="GBM14447.1"/>
    <property type="molecule type" value="Genomic_DNA"/>
</dbReference>
<dbReference type="AlphaFoldDB" id="A0A4Y2DEB8"/>
<gene>
    <name evidence="1" type="ORF">AVEN_246606_1</name>
</gene>
<comment type="caution">
    <text evidence="1">The sequence shown here is derived from an EMBL/GenBank/DDBJ whole genome shotgun (WGS) entry which is preliminary data.</text>
</comment>
<name>A0A4Y2DEB8_ARAVE</name>
<accession>A0A4Y2DEB8</accession>
<dbReference type="OrthoDB" id="6134037at2759"/>
<dbReference type="Proteomes" id="UP000499080">
    <property type="component" value="Unassembled WGS sequence"/>
</dbReference>
<protein>
    <recommendedName>
        <fullName evidence="3">Tesmin/TSO1-like CXC domain-containing protein</fullName>
    </recommendedName>
</protein>
<evidence type="ECO:0000313" key="2">
    <source>
        <dbReference type="Proteomes" id="UP000499080"/>
    </source>
</evidence>
<evidence type="ECO:0000313" key="1">
    <source>
        <dbReference type="EMBL" id="GBM14447.1"/>
    </source>
</evidence>
<evidence type="ECO:0008006" key="3">
    <source>
        <dbReference type="Google" id="ProtNLM"/>
    </source>
</evidence>
<sequence>MRLVVVTQRQGSMERENYKQCNCSTTVNTCKISLRSLITLNELILRLKEQREVHHRIVQHHEESSLNKMRYETSRSSKFCCFFLLVTNNHRRCTSTLPSHIPPRANMAWTVFEPIQLGKEVVNKSLTPIYTTKGPAAAKIVSLITCGCNKGSGKNCKCVRTNLRCTTLCKNCRGQSCINTKAKDIVEEDNDII</sequence>
<proteinExistence type="predicted"/>